<dbReference type="InterPro" id="IPR036756">
    <property type="entry name" value="H/ACA_rnp_Nop10_sf"/>
</dbReference>
<evidence type="ECO:0000256" key="1">
    <source>
        <dbReference type="ARBA" id="ARBA00009462"/>
    </source>
</evidence>
<keyword evidence="3" id="KW-0698">rRNA processing</keyword>
<evidence type="ECO:0000256" key="5">
    <source>
        <dbReference type="ARBA" id="ARBA00030185"/>
    </source>
</evidence>
<dbReference type="PANTHER" id="PTHR13305">
    <property type="entry name" value="RIBOSOME BIOGENESIS PROTEIN NOP10"/>
    <property type="match status" value="1"/>
</dbReference>
<dbReference type="GO" id="GO:0030515">
    <property type="term" value="F:snoRNA binding"/>
    <property type="evidence" value="ECO:0007669"/>
    <property type="project" value="InterPro"/>
</dbReference>
<reference evidence="6 7" key="1">
    <citation type="submission" date="2020-05" db="EMBL/GenBank/DDBJ databases">
        <authorList>
            <person name="Campoy J."/>
            <person name="Schneeberger K."/>
            <person name="Spophaly S."/>
        </authorList>
    </citation>
    <scope>NUCLEOTIDE SEQUENCE [LARGE SCALE GENOMIC DNA]</scope>
    <source>
        <strain evidence="6">PruArmRojPasFocal</strain>
    </source>
</reference>
<evidence type="ECO:0000313" key="7">
    <source>
        <dbReference type="Proteomes" id="UP000507222"/>
    </source>
</evidence>
<gene>
    <name evidence="6" type="ORF">CURHAP_LOCUS51823</name>
</gene>
<keyword evidence="2" id="KW-0690">Ribosome biogenesis</keyword>
<comment type="similarity">
    <text evidence="1">Belongs to the NOP10 family.</text>
</comment>
<protein>
    <recommendedName>
        <fullName evidence="5">Nucleolar protein 10</fullName>
    </recommendedName>
</protein>
<dbReference type="GO" id="GO:1904874">
    <property type="term" value="P:positive regulation of telomerase RNA localization to Cajal body"/>
    <property type="evidence" value="ECO:0007669"/>
    <property type="project" value="TreeGrafter"/>
</dbReference>
<dbReference type="GO" id="GO:0070034">
    <property type="term" value="F:telomerase RNA binding"/>
    <property type="evidence" value="ECO:0007669"/>
    <property type="project" value="TreeGrafter"/>
</dbReference>
<dbReference type="InterPro" id="IPR007264">
    <property type="entry name" value="H/ACA_rnp_Nop10"/>
</dbReference>
<evidence type="ECO:0000256" key="2">
    <source>
        <dbReference type="ARBA" id="ARBA00022517"/>
    </source>
</evidence>
<dbReference type="Gene3D" id="4.10.80.300">
    <property type="match status" value="1"/>
</dbReference>
<name>A0A6J5VUD2_PRUAR</name>
<dbReference type="PANTHER" id="PTHR13305:SF0">
    <property type="entry name" value="H_ACA RIBONUCLEOPROTEIN COMPLEX SUBUNIT 3"/>
    <property type="match status" value="1"/>
</dbReference>
<proteinExistence type="inferred from homology"/>
<organism evidence="6 7">
    <name type="scientific">Prunus armeniaca</name>
    <name type="common">Apricot</name>
    <name type="synonym">Armeniaca vulgaris</name>
    <dbReference type="NCBI Taxonomy" id="36596"/>
    <lineage>
        <taxon>Eukaryota</taxon>
        <taxon>Viridiplantae</taxon>
        <taxon>Streptophyta</taxon>
        <taxon>Embryophyta</taxon>
        <taxon>Tracheophyta</taxon>
        <taxon>Spermatophyta</taxon>
        <taxon>Magnoliopsida</taxon>
        <taxon>eudicotyledons</taxon>
        <taxon>Gunneridae</taxon>
        <taxon>Pentapetalae</taxon>
        <taxon>rosids</taxon>
        <taxon>fabids</taxon>
        <taxon>Rosales</taxon>
        <taxon>Rosaceae</taxon>
        <taxon>Amygdaloideae</taxon>
        <taxon>Amygdaleae</taxon>
        <taxon>Prunus</taxon>
    </lineage>
</organism>
<evidence type="ECO:0000256" key="3">
    <source>
        <dbReference type="ARBA" id="ARBA00022552"/>
    </source>
</evidence>
<dbReference type="SUPFAM" id="SSF144210">
    <property type="entry name" value="Nop10-like SnoRNP"/>
    <property type="match status" value="1"/>
</dbReference>
<dbReference type="GO" id="GO:0031118">
    <property type="term" value="P:rRNA pseudouridine synthesis"/>
    <property type="evidence" value="ECO:0007669"/>
    <property type="project" value="TreeGrafter"/>
</dbReference>
<dbReference type="AlphaFoldDB" id="A0A6J5VUD2"/>
<dbReference type="GO" id="GO:0031120">
    <property type="term" value="P:snRNA pseudouridine synthesis"/>
    <property type="evidence" value="ECO:0007669"/>
    <property type="project" value="TreeGrafter"/>
</dbReference>
<accession>A0A6J5VUD2</accession>
<dbReference type="GO" id="GO:0031429">
    <property type="term" value="C:box H/ACA snoRNP complex"/>
    <property type="evidence" value="ECO:0007669"/>
    <property type="project" value="TreeGrafter"/>
</dbReference>
<dbReference type="EMBL" id="CAEKDK010000008">
    <property type="protein sequence ID" value="CAB4291482.1"/>
    <property type="molecule type" value="Genomic_DNA"/>
</dbReference>
<dbReference type="Proteomes" id="UP000507222">
    <property type="component" value="Unassembled WGS sequence"/>
</dbReference>
<evidence type="ECO:0000313" key="6">
    <source>
        <dbReference type="EMBL" id="CAB4291482.1"/>
    </source>
</evidence>
<keyword evidence="4" id="KW-0687">Ribonucleoprotein</keyword>
<sequence>MHHCFDFQQVEEEAANMYLQYYINENGDKVYTTKKESPLGLPTQSAHPGYHVLLFRCRAVTPLLPRRHVFKAKISPEETLWVVADPAVTSEVLDTYKGSAALKGFFV</sequence>
<evidence type="ECO:0000256" key="4">
    <source>
        <dbReference type="ARBA" id="ARBA00023274"/>
    </source>
</evidence>